<dbReference type="AlphaFoldDB" id="F2JKW0"/>
<proteinExistence type="predicted"/>
<dbReference type="eggNOG" id="COG2856">
    <property type="taxonomic scope" value="Bacteria"/>
</dbReference>
<dbReference type="STRING" id="642492.Clole_2802"/>
<dbReference type="EMBL" id="CP002582">
    <property type="protein sequence ID" value="ADZ84501.1"/>
    <property type="molecule type" value="Genomic_DNA"/>
</dbReference>
<dbReference type="RefSeq" id="WP_013657782.1">
    <property type="nucleotide sequence ID" value="NC_015275.1"/>
</dbReference>
<reference evidence="1 2" key="1">
    <citation type="journal article" date="2011" name="J. Bacteriol.">
        <title>Complete genome sequence of the cellulose-degrading bacterium Cellulosilyticum lentocellum.</title>
        <authorList>
            <consortium name="US DOE Joint Genome Institute"/>
            <person name="Miller D.A."/>
            <person name="Suen G."/>
            <person name="Bruce D."/>
            <person name="Copeland A."/>
            <person name="Cheng J.F."/>
            <person name="Detter C."/>
            <person name="Goodwin L.A."/>
            <person name="Han C.S."/>
            <person name="Hauser L.J."/>
            <person name="Land M.L."/>
            <person name="Lapidus A."/>
            <person name="Lucas S."/>
            <person name="Meincke L."/>
            <person name="Pitluck S."/>
            <person name="Tapia R."/>
            <person name="Teshima H."/>
            <person name="Woyke T."/>
            <person name="Fox B.G."/>
            <person name="Angert E.R."/>
            <person name="Currie C.R."/>
        </authorList>
    </citation>
    <scope>NUCLEOTIDE SEQUENCE [LARGE SCALE GENOMIC DNA]</scope>
    <source>
        <strain evidence="2">ATCC 49066 / DSM 5427 / NCIMB 11756 / RHM5</strain>
    </source>
</reference>
<evidence type="ECO:0000313" key="1">
    <source>
        <dbReference type="EMBL" id="ADZ84501.1"/>
    </source>
</evidence>
<dbReference type="HOGENOM" id="CLU_137904_0_0_9"/>
<dbReference type="KEGG" id="cle:Clole_2802"/>
<sequence length="157" mass="18381">MYAYEEMLDIAYNEGFSVKEMKLKSHSKGLCKGRKIIINKAILDTTIQKRCVLGEERWHGKKTVGDISNQTKVENVKQERFARGCGYCELMHPDKIVKALLNYCTTLQDMCEYLYVTEKYFYEAIAYYKQKYGLYYRCKDYTLYFEPLSVVGSSATE</sequence>
<protein>
    <submittedName>
        <fullName evidence="1">Uncharacterized protein</fullName>
    </submittedName>
</protein>
<evidence type="ECO:0000313" key="2">
    <source>
        <dbReference type="Proteomes" id="UP000008467"/>
    </source>
</evidence>
<accession>F2JKW0</accession>
<keyword evidence="2" id="KW-1185">Reference proteome</keyword>
<organism evidence="1 2">
    <name type="scientific">Cellulosilyticum lentocellum (strain ATCC 49066 / DSM 5427 / NCIMB 11756 / RHM5)</name>
    <name type="common">Clostridium lentocellum</name>
    <dbReference type="NCBI Taxonomy" id="642492"/>
    <lineage>
        <taxon>Bacteria</taxon>
        <taxon>Bacillati</taxon>
        <taxon>Bacillota</taxon>
        <taxon>Clostridia</taxon>
        <taxon>Lachnospirales</taxon>
        <taxon>Cellulosilyticaceae</taxon>
        <taxon>Cellulosilyticum</taxon>
    </lineage>
</organism>
<gene>
    <name evidence="1" type="ordered locus">Clole_2802</name>
</gene>
<dbReference type="Proteomes" id="UP000008467">
    <property type="component" value="Chromosome"/>
</dbReference>
<name>F2JKW0_CELLD</name>